<evidence type="ECO:0000256" key="8">
    <source>
        <dbReference type="ARBA" id="ARBA00023125"/>
    </source>
</evidence>
<dbReference type="PROSITE" id="PS00617">
    <property type="entry name" value="RECF_1"/>
    <property type="match status" value="1"/>
</dbReference>
<comment type="similarity">
    <text evidence="2 9 10">Belongs to the RecF family.</text>
</comment>
<dbReference type="HAMAP" id="MF_00365">
    <property type="entry name" value="RecF"/>
    <property type="match status" value="1"/>
</dbReference>
<comment type="function">
    <text evidence="9 10">The RecF protein is involved in DNA metabolism; it is required for DNA replication and normal SOS inducibility. RecF binds preferentially to single-stranded, linear DNA. It also seems to bind ATP.</text>
</comment>
<dbReference type="SUPFAM" id="SSF52540">
    <property type="entry name" value="P-loop containing nucleoside triphosphate hydrolases"/>
    <property type="match status" value="1"/>
</dbReference>
<reference evidence="12 13" key="1">
    <citation type="journal article" date="2013" name="Int. J. Syst. Evol. Microbiol.">
        <title>Marinoscillum luteum sp. nov., isolated from marine sediment.</title>
        <authorList>
            <person name="Cha I.T."/>
            <person name="Park S.J."/>
            <person name="Kim S.J."/>
            <person name="Kim J.G."/>
            <person name="Jung M.Y."/>
            <person name="Shin K.S."/>
            <person name="Kwon K.K."/>
            <person name="Yang S.H."/>
            <person name="Seo Y.S."/>
            <person name="Rhee S.K."/>
        </authorList>
    </citation>
    <scope>NUCLEOTIDE SEQUENCE [LARGE SCALE GENOMIC DNA]</scope>
    <source>
        <strain evidence="12 13">KCTC 23939</strain>
    </source>
</reference>
<keyword evidence="13" id="KW-1185">Reference proteome</keyword>
<sequence length="366" mass="42506">MKLNSLKLSQFKNYQEVKISFSAGINCILGKNGMGKTNLLDAIHYLSMTRSALNGIDQQNISHGEKYFAINSEFTLQDKPLVINCYFEQGKKKVFKVDGKEMEKLSEHIGNVPSVLILPDDTEIIKEGSEVRRKFFDSVISQHDRAYLELLMNMQRLLKQRNSFLKSNDGNLKINHNLINVYDEALLPIFRSIVEKRTAFIEHFSPFFSENYALIFEGEEIPDITYKSEVTEDHFEESYKKGLQKDIILQRTNKGAHKDDYAFKLNERPIKKFGSQGQQKSFIIALKLAEYDYLKAQKGFEPLLLLDDIFDKLDDDRIERLITLLTDSERFSQIFMTDARAERSRAFFKDHDDRISFYDISNGAIR</sequence>
<keyword evidence="4 9" id="KW-0963">Cytoplasm</keyword>
<dbReference type="InterPro" id="IPR042174">
    <property type="entry name" value="RecF_2"/>
</dbReference>
<evidence type="ECO:0000256" key="9">
    <source>
        <dbReference type="HAMAP-Rule" id="MF_00365"/>
    </source>
</evidence>
<comment type="subcellular location">
    <subcellularLocation>
        <location evidence="1 9 10">Cytoplasm</location>
    </subcellularLocation>
</comment>
<protein>
    <recommendedName>
        <fullName evidence="3 9">DNA replication and repair protein RecF</fullName>
    </recommendedName>
</protein>
<dbReference type="Gene3D" id="3.40.50.300">
    <property type="entry name" value="P-loop containing nucleotide triphosphate hydrolases"/>
    <property type="match status" value="1"/>
</dbReference>
<dbReference type="InterPro" id="IPR003395">
    <property type="entry name" value="RecF/RecN/SMC_N"/>
</dbReference>
<proteinExistence type="inferred from homology"/>
<dbReference type="EMBL" id="JBIPKE010000016">
    <property type="protein sequence ID" value="MFH6983924.1"/>
    <property type="molecule type" value="Genomic_DNA"/>
</dbReference>
<comment type="caution">
    <text evidence="12">The sequence shown here is derived from an EMBL/GenBank/DDBJ whole genome shotgun (WGS) entry which is preliminary data.</text>
</comment>
<organism evidence="12 13">
    <name type="scientific">Marinoscillum luteum</name>
    <dbReference type="NCBI Taxonomy" id="861051"/>
    <lineage>
        <taxon>Bacteria</taxon>
        <taxon>Pseudomonadati</taxon>
        <taxon>Bacteroidota</taxon>
        <taxon>Cytophagia</taxon>
        <taxon>Cytophagales</taxon>
        <taxon>Reichenbachiellaceae</taxon>
        <taxon>Marinoscillum</taxon>
    </lineage>
</organism>
<feature type="binding site" evidence="9">
    <location>
        <begin position="30"/>
        <end position="37"/>
    </location>
    <ligand>
        <name>ATP</name>
        <dbReference type="ChEBI" id="CHEBI:30616"/>
    </ligand>
</feature>
<keyword evidence="9 10" id="KW-0234">DNA repair</keyword>
<gene>
    <name evidence="9 12" type="primary">recF</name>
    <name evidence="12" type="ORF">ACHKAR_10750</name>
</gene>
<keyword evidence="7 9" id="KW-0067">ATP-binding</keyword>
<evidence type="ECO:0000259" key="11">
    <source>
        <dbReference type="Pfam" id="PF02463"/>
    </source>
</evidence>
<feature type="domain" description="RecF/RecN/SMC N-terminal" evidence="11">
    <location>
        <begin position="3"/>
        <end position="342"/>
    </location>
</feature>
<dbReference type="InterPro" id="IPR027417">
    <property type="entry name" value="P-loop_NTPase"/>
</dbReference>
<accession>A0ABW7N8S0</accession>
<keyword evidence="8 9" id="KW-0238">DNA-binding</keyword>
<evidence type="ECO:0000256" key="4">
    <source>
        <dbReference type="ARBA" id="ARBA00022490"/>
    </source>
</evidence>
<dbReference type="PROSITE" id="PS00618">
    <property type="entry name" value="RECF_2"/>
    <property type="match status" value="1"/>
</dbReference>
<evidence type="ECO:0000256" key="5">
    <source>
        <dbReference type="ARBA" id="ARBA00022705"/>
    </source>
</evidence>
<evidence type="ECO:0000256" key="3">
    <source>
        <dbReference type="ARBA" id="ARBA00020170"/>
    </source>
</evidence>
<evidence type="ECO:0000256" key="10">
    <source>
        <dbReference type="RuleBase" id="RU000578"/>
    </source>
</evidence>
<dbReference type="Pfam" id="PF02463">
    <property type="entry name" value="SMC_N"/>
    <property type="match status" value="1"/>
</dbReference>
<dbReference type="NCBIfam" id="TIGR00611">
    <property type="entry name" value="recf"/>
    <property type="match status" value="1"/>
</dbReference>
<evidence type="ECO:0000256" key="1">
    <source>
        <dbReference type="ARBA" id="ARBA00004496"/>
    </source>
</evidence>
<dbReference type="PANTHER" id="PTHR32182:SF0">
    <property type="entry name" value="DNA REPLICATION AND REPAIR PROTEIN RECF"/>
    <property type="match status" value="1"/>
</dbReference>
<dbReference type="Gene3D" id="1.20.1050.90">
    <property type="entry name" value="RecF/RecN/SMC, N-terminal domain"/>
    <property type="match status" value="1"/>
</dbReference>
<keyword evidence="9 10" id="KW-0227">DNA damage</keyword>
<keyword evidence="6 9" id="KW-0547">Nucleotide-binding</keyword>
<dbReference type="InterPro" id="IPR018078">
    <property type="entry name" value="DNA-binding_RecF_CS"/>
</dbReference>
<keyword evidence="5 9" id="KW-0235">DNA replication</keyword>
<keyword evidence="9 10" id="KW-0742">SOS response</keyword>
<evidence type="ECO:0000313" key="13">
    <source>
        <dbReference type="Proteomes" id="UP001610063"/>
    </source>
</evidence>
<evidence type="ECO:0000313" key="12">
    <source>
        <dbReference type="EMBL" id="MFH6983924.1"/>
    </source>
</evidence>
<evidence type="ECO:0000256" key="2">
    <source>
        <dbReference type="ARBA" id="ARBA00008016"/>
    </source>
</evidence>
<name>A0ABW7N8S0_9BACT</name>
<dbReference type="RefSeq" id="WP_395417434.1">
    <property type="nucleotide sequence ID" value="NZ_JBIPKE010000016.1"/>
</dbReference>
<dbReference type="PANTHER" id="PTHR32182">
    <property type="entry name" value="DNA REPLICATION AND REPAIR PROTEIN RECF"/>
    <property type="match status" value="1"/>
</dbReference>
<evidence type="ECO:0000256" key="6">
    <source>
        <dbReference type="ARBA" id="ARBA00022741"/>
    </source>
</evidence>
<evidence type="ECO:0000256" key="7">
    <source>
        <dbReference type="ARBA" id="ARBA00022840"/>
    </source>
</evidence>
<dbReference type="InterPro" id="IPR001238">
    <property type="entry name" value="DNA-binding_RecF"/>
</dbReference>
<dbReference type="Proteomes" id="UP001610063">
    <property type="component" value="Unassembled WGS sequence"/>
</dbReference>